<dbReference type="Pfam" id="PF01674">
    <property type="entry name" value="Lipase_2"/>
    <property type="match status" value="1"/>
</dbReference>
<dbReference type="Gene3D" id="3.40.50.1820">
    <property type="entry name" value="alpha/beta hydrolase"/>
    <property type="match status" value="1"/>
</dbReference>
<keyword evidence="3" id="KW-0378">Hydrolase</keyword>
<evidence type="ECO:0000313" key="4">
    <source>
        <dbReference type="Proteomes" id="UP001501585"/>
    </source>
</evidence>
<dbReference type="PANTHER" id="PTHR32015">
    <property type="entry name" value="FASTING INDUCED LIPASE"/>
    <property type="match status" value="1"/>
</dbReference>
<feature type="region of interest" description="Disordered" evidence="1">
    <location>
        <begin position="49"/>
        <end position="83"/>
    </location>
</feature>
<protein>
    <submittedName>
        <fullName evidence="3">Alpha/beta hydrolase</fullName>
    </submittedName>
</protein>
<keyword evidence="2" id="KW-0732">Signal</keyword>
<gene>
    <name evidence="3" type="ORF">GCM10009799_26800</name>
</gene>
<reference evidence="4" key="1">
    <citation type="journal article" date="2019" name="Int. J. Syst. Evol. Microbiol.">
        <title>The Global Catalogue of Microorganisms (GCM) 10K type strain sequencing project: providing services to taxonomists for standard genome sequencing and annotation.</title>
        <authorList>
            <consortium name="The Broad Institute Genomics Platform"/>
            <consortium name="The Broad Institute Genome Sequencing Center for Infectious Disease"/>
            <person name="Wu L."/>
            <person name="Ma J."/>
        </authorList>
    </citation>
    <scope>NUCLEOTIDE SEQUENCE [LARGE SCALE GENOMIC DNA]</scope>
    <source>
        <strain evidence="4">JCM 15313</strain>
    </source>
</reference>
<sequence>MRPIPLLAAAASALLLGGLLASGTAAADTTPPGLSAPADSTASVDDLLMAGPGVDIPQMPEPRSGSDPWPDAPGANDFSCRPTQEHPRPVVLLHGYGANGFANWQLLSPRLAARGYCVFAPTYGLRTELPFPLNAVGGAVPLEQSAEELSTYVDKVLESTGAEEVDIVGHSEGSLMPNYYVKFLGGSEKVRNYVALTPLWDGTAFFGAAELNRLGIAWGLDPTLGRSIDQICGPCRQFLTGSDFLAEMNEGGAAVPGVTYTTIMTKYDVFVQPYTSGFLEGDDVTNIVLQDECRTDISGHIAAAYDPVVHRLVFNALDPDSARSPRCL</sequence>
<evidence type="ECO:0000256" key="2">
    <source>
        <dbReference type="SAM" id="SignalP"/>
    </source>
</evidence>
<feature type="chain" id="PRO_5045471927" evidence="2">
    <location>
        <begin position="28"/>
        <end position="328"/>
    </location>
</feature>
<dbReference type="InterPro" id="IPR002918">
    <property type="entry name" value="Lipase_EstA/Esterase_EstB"/>
</dbReference>
<dbReference type="RefSeq" id="WP_344162522.1">
    <property type="nucleotide sequence ID" value="NZ_BAAAPC010000010.1"/>
</dbReference>
<organism evidence="3 4">
    <name type="scientific">Nocardiopsis rhodophaea</name>
    <dbReference type="NCBI Taxonomy" id="280238"/>
    <lineage>
        <taxon>Bacteria</taxon>
        <taxon>Bacillati</taxon>
        <taxon>Actinomycetota</taxon>
        <taxon>Actinomycetes</taxon>
        <taxon>Streptosporangiales</taxon>
        <taxon>Nocardiopsidaceae</taxon>
        <taxon>Nocardiopsis</taxon>
    </lineage>
</organism>
<dbReference type="EMBL" id="BAAAPC010000010">
    <property type="protein sequence ID" value="GAA1998427.1"/>
    <property type="molecule type" value="Genomic_DNA"/>
</dbReference>
<evidence type="ECO:0000313" key="3">
    <source>
        <dbReference type="EMBL" id="GAA1998427.1"/>
    </source>
</evidence>
<comment type="caution">
    <text evidence="3">The sequence shown here is derived from an EMBL/GenBank/DDBJ whole genome shotgun (WGS) entry which is preliminary data.</text>
</comment>
<name>A0ABP5EI08_9ACTN</name>
<evidence type="ECO:0000256" key="1">
    <source>
        <dbReference type="SAM" id="MobiDB-lite"/>
    </source>
</evidence>
<proteinExistence type="predicted"/>
<dbReference type="Proteomes" id="UP001501585">
    <property type="component" value="Unassembled WGS sequence"/>
</dbReference>
<accession>A0ABP5EI08</accession>
<keyword evidence="4" id="KW-1185">Reference proteome</keyword>
<dbReference type="SUPFAM" id="SSF53474">
    <property type="entry name" value="alpha/beta-Hydrolases"/>
    <property type="match status" value="1"/>
</dbReference>
<feature type="signal peptide" evidence="2">
    <location>
        <begin position="1"/>
        <end position="27"/>
    </location>
</feature>
<dbReference type="PANTHER" id="PTHR32015:SF1">
    <property type="entry name" value="LIPASE"/>
    <property type="match status" value="1"/>
</dbReference>
<dbReference type="GO" id="GO:0016787">
    <property type="term" value="F:hydrolase activity"/>
    <property type="evidence" value="ECO:0007669"/>
    <property type="project" value="UniProtKB-KW"/>
</dbReference>
<dbReference type="InterPro" id="IPR029058">
    <property type="entry name" value="AB_hydrolase_fold"/>
</dbReference>